<proteinExistence type="inferred from homology"/>
<evidence type="ECO:0000256" key="3">
    <source>
        <dbReference type="ARBA" id="ARBA00023239"/>
    </source>
</evidence>
<gene>
    <name evidence="7 8" type="primary">deoC</name>
    <name evidence="8" type="ORF">NSA47_01060</name>
</gene>
<feature type="active site" description="Proton donor/acceptor" evidence="7">
    <location>
        <position position="89"/>
    </location>
</feature>
<dbReference type="GO" id="GO:0004139">
    <property type="term" value="F:deoxyribose-phosphate aldolase activity"/>
    <property type="evidence" value="ECO:0007669"/>
    <property type="project" value="UniProtKB-UniRule"/>
</dbReference>
<dbReference type="AlphaFoldDB" id="A0AAE3HCI4"/>
<accession>A0AAE3HCI4</accession>
<dbReference type="EMBL" id="JANKAS010000001">
    <property type="protein sequence ID" value="MCR1897580.1"/>
    <property type="molecule type" value="Genomic_DNA"/>
</dbReference>
<dbReference type="GO" id="GO:0016052">
    <property type="term" value="P:carbohydrate catabolic process"/>
    <property type="evidence" value="ECO:0007669"/>
    <property type="project" value="TreeGrafter"/>
</dbReference>
<dbReference type="HAMAP" id="MF_00114">
    <property type="entry name" value="DeoC_type1"/>
    <property type="match status" value="1"/>
</dbReference>
<evidence type="ECO:0000256" key="6">
    <source>
        <dbReference type="ARBA" id="ARBA00056337"/>
    </source>
</evidence>
<dbReference type="EC" id="4.1.2.4" evidence="7"/>
<keyword evidence="9" id="KW-1185">Reference proteome</keyword>
<reference evidence="8" key="1">
    <citation type="submission" date="2022-07" db="EMBL/GenBank/DDBJ databases">
        <title>Enhanced cultured diversity of the mouse gut microbiota enables custom-made synthetic communities.</title>
        <authorList>
            <person name="Afrizal A."/>
        </authorList>
    </citation>
    <scope>NUCLEOTIDE SEQUENCE</scope>
    <source>
        <strain evidence="8">DSM 28593</strain>
    </source>
</reference>
<evidence type="ECO:0000256" key="5">
    <source>
        <dbReference type="ARBA" id="ARBA00048791"/>
    </source>
</evidence>
<keyword evidence="4 7" id="KW-0704">Schiff base</keyword>
<evidence type="ECO:0000313" key="9">
    <source>
        <dbReference type="Proteomes" id="UP001205748"/>
    </source>
</evidence>
<feature type="active site" description="Proton donor/acceptor" evidence="7">
    <location>
        <position position="184"/>
    </location>
</feature>
<dbReference type="GO" id="GO:0005737">
    <property type="term" value="C:cytoplasm"/>
    <property type="evidence" value="ECO:0007669"/>
    <property type="project" value="UniProtKB-SubCell"/>
</dbReference>
<feature type="active site" description="Schiff-base intermediate with acetaldehyde" evidence="7">
    <location>
        <position position="155"/>
    </location>
</feature>
<dbReference type="PANTHER" id="PTHR10889:SF1">
    <property type="entry name" value="DEOXYRIBOSE-PHOSPHATE ALDOLASE"/>
    <property type="match status" value="1"/>
</dbReference>
<evidence type="ECO:0000256" key="7">
    <source>
        <dbReference type="HAMAP-Rule" id="MF_00114"/>
    </source>
</evidence>
<dbReference type="PIRSF" id="PIRSF001357">
    <property type="entry name" value="DeoC"/>
    <property type="match status" value="1"/>
</dbReference>
<dbReference type="PANTHER" id="PTHR10889">
    <property type="entry name" value="DEOXYRIBOSE-PHOSPHATE ALDOLASE"/>
    <property type="match status" value="1"/>
</dbReference>
<dbReference type="GO" id="GO:0009264">
    <property type="term" value="P:deoxyribonucleotide catabolic process"/>
    <property type="evidence" value="ECO:0007669"/>
    <property type="project" value="UniProtKB-UniRule"/>
</dbReference>
<comment type="catalytic activity">
    <reaction evidence="5 7">
        <text>2-deoxy-D-ribose 5-phosphate = D-glyceraldehyde 3-phosphate + acetaldehyde</text>
        <dbReference type="Rhea" id="RHEA:12821"/>
        <dbReference type="ChEBI" id="CHEBI:15343"/>
        <dbReference type="ChEBI" id="CHEBI:59776"/>
        <dbReference type="ChEBI" id="CHEBI:62877"/>
        <dbReference type="EC" id="4.1.2.4"/>
    </reaction>
</comment>
<comment type="pathway">
    <text evidence="7">Carbohydrate degradation; 2-deoxy-D-ribose 1-phosphate degradation; D-glyceraldehyde 3-phosphate and acetaldehyde from 2-deoxy-alpha-D-ribose 1-phosphate: step 2/2.</text>
</comment>
<evidence type="ECO:0000313" key="8">
    <source>
        <dbReference type="EMBL" id="MCR1897580.1"/>
    </source>
</evidence>
<dbReference type="InterPro" id="IPR011343">
    <property type="entry name" value="DeoC"/>
</dbReference>
<dbReference type="RefSeq" id="WP_257528984.1">
    <property type="nucleotide sequence ID" value="NZ_JANKAS010000001.1"/>
</dbReference>
<comment type="function">
    <text evidence="6 7">Catalyzes a reversible aldol reaction between acetaldehyde and D-glyceraldehyde 3-phosphate to generate 2-deoxy-D-ribose 5-phosphate.</text>
</comment>
<dbReference type="SMART" id="SM01133">
    <property type="entry name" value="DeoC"/>
    <property type="match status" value="1"/>
</dbReference>
<comment type="caution">
    <text evidence="8">The sequence shown here is derived from an EMBL/GenBank/DDBJ whole genome shotgun (WGS) entry which is preliminary data.</text>
</comment>
<dbReference type="Gene3D" id="3.20.20.70">
    <property type="entry name" value="Aldolase class I"/>
    <property type="match status" value="1"/>
</dbReference>
<sequence>MKLSKYIDNTLLKPTATQADIEKFAKESAPYDFASICILPGHIEYAKDILAGTDVKIATVVGFPLGLNTTATKVFETKDAIERGAHEIDMVINISWAQDKQYDRIKSEVKAIYEAVKSLGEDKLLKVIIETCYLDYEGIKEISSLCKEVGVEFVKTSTGFGTAGAQLEDVQLMKEVLGEYPEIKASGGVRTYEDAAKFIEAGAMRLGTSGGFNIVDKSDNDKDSDY</sequence>
<dbReference type="InterPro" id="IPR002915">
    <property type="entry name" value="DeoC/FbaB/LacD_aldolase"/>
</dbReference>
<evidence type="ECO:0000256" key="1">
    <source>
        <dbReference type="ARBA" id="ARBA00010936"/>
    </source>
</evidence>
<protein>
    <recommendedName>
        <fullName evidence="7">Deoxyribose-phosphate aldolase</fullName>
        <shortName evidence="7">DERA</shortName>
        <ecNumber evidence="7">4.1.2.4</ecNumber>
    </recommendedName>
    <alternativeName>
        <fullName evidence="7">2-deoxy-D-ribose 5-phosphate aldolase</fullName>
    </alternativeName>
    <alternativeName>
        <fullName evidence="7">Phosphodeoxyriboaldolase</fullName>
        <shortName evidence="7">Deoxyriboaldolase</shortName>
    </alternativeName>
</protein>
<keyword evidence="2 7" id="KW-0963">Cytoplasm</keyword>
<dbReference type="FunFam" id="3.20.20.70:FF:000044">
    <property type="entry name" value="Deoxyribose-phosphate aldolase"/>
    <property type="match status" value="1"/>
</dbReference>
<dbReference type="SUPFAM" id="SSF51569">
    <property type="entry name" value="Aldolase"/>
    <property type="match status" value="1"/>
</dbReference>
<organism evidence="8 9">
    <name type="scientific">Irregularibacter muris</name>
    <dbReference type="NCBI Taxonomy" id="1796619"/>
    <lineage>
        <taxon>Bacteria</taxon>
        <taxon>Bacillati</taxon>
        <taxon>Bacillota</taxon>
        <taxon>Clostridia</taxon>
        <taxon>Eubacteriales</taxon>
        <taxon>Eubacteriaceae</taxon>
        <taxon>Irregularibacter</taxon>
    </lineage>
</organism>
<dbReference type="InterPro" id="IPR028581">
    <property type="entry name" value="DeoC_typeI"/>
</dbReference>
<dbReference type="Proteomes" id="UP001205748">
    <property type="component" value="Unassembled WGS sequence"/>
</dbReference>
<evidence type="ECO:0000256" key="4">
    <source>
        <dbReference type="ARBA" id="ARBA00023270"/>
    </source>
</evidence>
<keyword evidence="3 7" id="KW-0456">Lyase</keyword>
<comment type="similarity">
    <text evidence="1 7">Belongs to the DeoC/FbaB aldolase family. DeoC type 1 subfamily.</text>
</comment>
<dbReference type="GO" id="GO:0006018">
    <property type="term" value="P:2-deoxyribose 1-phosphate catabolic process"/>
    <property type="evidence" value="ECO:0007669"/>
    <property type="project" value="UniProtKB-UniRule"/>
</dbReference>
<dbReference type="CDD" id="cd00959">
    <property type="entry name" value="DeoC"/>
    <property type="match status" value="1"/>
</dbReference>
<evidence type="ECO:0000256" key="2">
    <source>
        <dbReference type="ARBA" id="ARBA00022490"/>
    </source>
</evidence>
<dbReference type="Pfam" id="PF01791">
    <property type="entry name" value="DeoC"/>
    <property type="match status" value="1"/>
</dbReference>
<comment type="subcellular location">
    <subcellularLocation>
        <location evidence="7">Cytoplasm</location>
    </subcellularLocation>
</comment>
<dbReference type="InterPro" id="IPR013785">
    <property type="entry name" value="Aldolase_TIM"/>
</dbReference>
<name>A0AAE3HCI4_9FIRM</name>
<dbReference type="NCBIfam" id="TIGR00126">
    <property type="entry name" value="deoC"/>
    <property type="match status" value="1"/>
</dbReference>